<proteinExistence type="predicted"/>
<sequence length="1194" mass="132761">MFKSKHYYTMGLLMAGMFTSHAQVIMNNPVTEQNKSVTDPYSIRLLPGFNATSSAANNFRASIGASSNPNPVPPVVNVDPATSITVNENYIYTRNYLDPVTATSASAKQAQSVTYFDGLGRPKQEVVIKTSPTGKDLVTDIPYDGFGRQVQSWLPVPMNSQNGNIQSGVQTASSGYYKKSDGITIDPLAYGEKTLENSPLDRLLAQSAPGSEWEGKKVTYNYEANVDNEVIKFVTNTNWVTSNGISTMSSSLKISSENNTSVSGCYYKGSTLYKNVVTDEDGNTSIEFKNGQGQVILVRKTDGAVSLDTYYVYNEYDQLAFVIPPLAVEAVKSIIPGTVISAAILNSLCYQYQYDSQKRLVAKRLPGKGSLTTEDGWEYMIYDQQDRMVLTQDPKMKTTNQWFFTKYDKLGRVLYTGLSTITGDRASIQSAVDTKGINDETRATIPVTISGLPMYYTNSTAYPTSIAKLLSVNYYDTYPVGSPTPTNAFGQPMLQDIPEAITSNGLNSMRSTNSLPTASFVNNIENDAWTKNYTWYDTKGRVIGSRSDNHLGGYTIVNNRLDFAGAVLNTNTYHKRLATDPEKLIKEAFSYDHQNRLTKHTHQVDSNPIETLTENIYNELGQLEYQNTGNGMQSVKQEYNIRGTLAKVNDPKNLMNKLFGYELKYINPQNTTKKYNGNIAEMDWATQNDGALRRYSYEYDKTNRLTQGNYWANSELTAGSYAEKLTYDQNGNIKSLQRAGQTAASIDNLTYIYDNAGNSNRLIKVTDASGSSEGYPTGGNTIAYDMNGNMTNQLDKGISNIAYNYLNLPNSITATSGNTTNTYRADGVKMRKVFSGKTVDYLDGFQYENDVLQFIPTVNGYYDTTKNKYIYHYTDHLGNVRLSYTKGASGGAEIIEENNYYPFGLKHQGYNTISLANSAYQYKFNGKELQETGMYDYGARMYMPELGRWGVHDDLSELQLHYSPYSYVYNNPIFFNDPTGMIGESIGDDDSKKKNSAVQEIKEVVITKYKALSSKFTAQINLREVAKMLTPIRPLDSDEVASINAKYGPPGQGLGNDLSRMWKQIKDIPSDLADTVENIKNISESENKEEVIIATAILAVNLRKGKIGNVAKMGSFGGKFMKLAKTLKLNINSPTTMSILENADKTVQEFISTHRQGNIKSVFPAEHLNSTVKEALQSGNTTVRKLLTDSRFLK</sequence>
<evidence type="ECO:0000313" key="4">
    <source>
        <dbReference type="Proteomes" id="UP000188947"/>
    </source>
</evidence>
<keyword evidence="1" id="KW-0732">Signal</keyword>
<reference evidence="3 4" key="1">
    <citation type="submission" date="2016-11" db="EMBL/GenBank/DDBJ databases">
        <title>Genome sequence and comparative genomic analysis of clinical strain Elizabethkingia meningoseptica 61421 PRCM.</title>
        <authorList>
            <person name="Wang M."/>
            <person name="Hu S."/>
            <person name="Cao L."/>
            <person name="Jiang T."/>
            <person name="Zhou Y."/>
            <person name="Ming D."/>
        </authorList>
    </citation>
    <scope>NUCLEOTIDE SEQUENCE [LARGE SCALE GENOMIC DNA]</scope>
    <source>
        <strain evidence="3 4">61421 PRCM</strain>
    </source>
</reference>
<dbReference type="STRING" id="238.BBD35_02025"/>
<accession>A0A1T3F4B1</accession>
<keyword evidence="4" id="KW-1185">Reference proteome</keyword>
<feature type="domain" description="DUF6443" evidence="2">
    <location>
        <begin position="93"/>
        <end position="222"/>
    </location>
</feature>
<dbReference type="EMBL" id="MPOG01000001">
    <property type="protein sequence ID" value="OOH98081.1"/>
    <property type="molecule type" value="Genomic_DNA"/>
</dbReference>
<dbReference type="OrthoDB" id="2972467at2"/>
<dbReference type="NCBIfam" id="TIGR03696">
    <property type="entry name" value="Rhs_assc_core"/>
    <property type="match status" value="1"/>
</dbReference>
<dbReference type="Gene3D" id="2.180.10.10">
    <property type="entry name" value="RHS repeat-associated core"/>
    <property type="match status" value="1"/>
</dbReference>
<protein>
    <submittedName>
        <fullName evidence="3">Sugar-binding protein</fullName>
    </submittedName>
</protein>
<dbReference type="PANTHER" id="PTHR32305:SF15">
    <property type="entry name" value="PROTEIN RHSA-RELATED"/>
    <property type="match status" value="1"/>
</dbReference>
<organism evidence="3 4">
    <name type="scientific">Elizabethkingia meningoseptica</name>
    <name type="common">Chryseobacterium meningosepticum</name>
    <dbReference type="NCBI Taxonomy" id="238"/>
    <lineage>
        <taxon>Bacteria</taxon>
        <taxon>Pseudomonadati</taxon>
        <taxon>Bacteroidota</taxon>
        <taxon>Flavobacteriia</taxon>
        <taxon>Flavobacteriales</taxon>
        <taxon>Weeksellaceae</taxon>
        <taxon>Elizabethkingia</taxon>
    </lineage>
</organism>
<dbReference type="AlphaFoldDB" id="A0A1T3F4B1"/>
<gene>
    <name evidence="3" type="ORF">BMF97_02085</name>
</gene>
<dbReference type="RefSeq" id="WP_077564188.1">
    <property type="nucleotide sequence ID" value="NZ_CP016378.1"/>
</dbReference>
<dbReference type="PANTHER" id="PTHR32305">
    <property type="match status" value="1"/>
</dbReference>
<evidence type="ECO:0000259" key="2">
    <source>
        <dbReference type="Pfam" id="PF20041"/>
    </source>
</evidence>
<comment type="caution">
    <text evidence="3">The sequence shown here is derived from an EMBL/GenBank/DDBJ whole genome shotgun (WGS) entry which is preliminary data.</text>
</comment>
<feature type="signal peptide" evidence="1">
    <location>
        <begin position="1"/>
        <end position="22"/>
    </location>
</feature>
<feature type="chain" id="PRO_5012436611" evidence="1">
    <location>
        <begin position="23"/>
        <end position="1194"/>
    </location>
</feature>
<dbReference type="InterPro" id="IPR045619">
    <property type="entry name" value="DUF6443"/>
</dbReference>
<evidence type="ECO:0000313" key="3">
    <source>
        <dbReference type="EMBL" id="OOH98081.1"/>
    </source>
</evidence>
<dbReference type="Pfam" id="PF20041">
    <property type="entry name" value="DUF6443"/>
    <property type="match status" value="1"/>
</dbReference>
<dbReference type="InterPro" id="IPR022385">
    <property type="entry name" value="Rhs_assc_core"/>
</dbReference>
<dbReference type="Proteomes" id="UP000188947">
    <property type="component" value="Unassembled WGS sequence"/>
</dbReference>
<name>A0A1T3F4B1_ELIME</name>
<evidence type="ECO:0000256" key="1">
    <source>
        <dbReference type="SAM" id="SignalP"/>
    </source>
</evidence>
<dbReference type="InterPro" id="IPR050708">
    <property type="entry name" value="T6SS_VgrG/RHS"/>
</dbReference>